<dbReference type="Proteomes" id="UP000007148">
    <property type="component" value="Unassembled WGS sequence"/>
</dbReference>
<dbReference type="PANTHER" id="PTHR34997">
    <property type="entry name" value="AM15"/>
    <property type="match status" value="1"/>
</dbReference>
<accession>G4TTX0</accession>
<dbReference type="HOGENOM" id="CLU_065627_0_0_1"/>
<evidence type="ECO:0000256" key="1">
    <source>
        <dbReference type="ARBA" id="ARBA00022669"/>
    </source>
</evidence>
<dbReference type="OrthoDB" id="5985073at2759"/>
<feature type="domain" description="LysM" evidence="4">
    <location>
        <begin position="239"/>
        <end position="283"/>
    </location>
</feature>
<keyword evidence="3" id="KW-0732">Signal</keyword>
<dbReference type="InterPro" id="IPR036779">
    <property type="entry name" value="LysM_dom_sf"/>
</dbReference>
<keyword evidence="6" id="KW-1185">Reference proteome</keyword>
<proteinExistence type="predicted"/>
<dbReference type="InParanoid" id="G4TTX0"/>
<dbReference type="STRING" id="1109443.G4TTX0"/>
<dbReference type="OMA" id="REPPADC"/>
<reference evidence="5 6" key="1">
    <citation type="journal article" date="2011" name="PLoS Pathog.">
        <title>Endophytic Life Strategies Decoded by Genome and Transcriptome Analyses of the Mutualistic Root Symbiont Piriformospora indica.</title>
        <authorList>
            <person name="Zuccaro A."/>
            <person name="Lahrmann U."/>
            <person name="Guldener U."/>
            <person name="Langen G."/>
            <person name="Pfiffi S."/>
            <person name="Biedenkopf D."/>
            <person name="Wong P."/>
            <person name="Samans B."/>
            <person name="Grimm C."/>
            <person name="Basiewicz M."/>
            <person name="Murat C."/>
            <person name="Martin F."/>
            <person name="Kogel K.H."/>
        </authorList>
    </citation>
    <scope>NUCLEOTIDE SEQUENCE [LARGE SCALE GENOMIC DNA]</scope>
    <source>
        <strain evidence="5 6">DSM 11827</strain>
    </source>
</reference>
<dbReference type="PROSITE" id="PS51782">
    <property type="entry name" value="LYSM"/>
    <property type="match status" value="5"/>
</dbReference>
<keyword evidence="2" id="KW-0843">Virulence</keyword>
<dbReference type="CDD" id="cd00118">
    <property type="entry name" value="LysM"/>
    <property type="match status" value="4"/>
</dbReference>
<feature type="domain" description="LysM" evidence="4">
    <location>
        <begin position="40"/>
        <end position="84"/>
    </location>
</feature>
<evidence type="ECO:0000313" key="6">
    <source>
        <dbReference type="Proteomes" id="UP000007148"/>
    </source>
</evidence>
<evidence type="ECO:0000259" key="4">
    <source>
        <dbReference type="PROSITE" id="PS51782"/>
    </source>
</evidence>
<dbReference type="EMBL" id="CAFZ01000352">
    <property type="protein sequence ID" value="CCA74763.1"/>
    <property type="molecule type" value="Genomic_DNA"/>
</dbReference>
<comment type="caution">
    <text evidence="5">The sequence shown here is derived from an EMBL/GenBank/DDBJ whole genome shotgun (WGS) entry which is preliminary data.</text>
</comment>
<evidence type="ECO:0000313" key="5">
    <source>
        <dbReference type="EMBL" id="CCA74763.1"/>
    </source>
</evidence>
<dbReference type="AlphaFoldDB" id="G4TTX0"/>
<dbReference type="PANTHER" id="PTHR34997:SF1">
    <property type="entry name" value="PEPTIDOGLYCAN-BINDING LYSIN DOMAIN"/>
    <property type="match status" value="1"/>
</dbReference>
<feature type="domain" description="LysM" evidence="4">
    <location>
        <begin position="105"/>
        <end position="149"/>
    </location>
</feature>
<dbReference type="InterPro" id="IPR052210">
    <property type="entry name" value="LysM1-like"/>
</dbReference>
<keyword evidence="1" id="KW-0147">Chitin-binding</keyword>
<organism evidence="5 6">
    <name type="scientific">Serendipita indica (strain DSM 11827)</name>
    <name type="common">Root endophyte fungus</name>
    <name type="synonym">Piriformospora indica</name>
    <dbReference type="NCBI Taxonomy" id="1109443"/>
    <lineage>
        <taxon>Eukaryota</taxon>
        <taxon>Fungi</taxon>
        <taxon>Dikarya</taxon>
        <taxon>Basidiomycota</taxon>
        <taxon>Agaricomycotina</taxon>
        <taxon>Agaricomycetes</taxon>
        <taxon>Sebacinales</taxon>
        <taxon>Serendipitaceae</taxon>
        <taxon>Serendipita</taxon>
    </lineage>
</organism>
<feature type="domain" description="LysM" evidence="4">
    <location>
        <begin position="304"/>
        <end position="350"/>
    </location>
</feature>
<feature type="chain" id="PRO_5003468790" description="LysM domain-containing protein" evidence="3">
    <location>
        <begin position="19"/>
        <end position="418"/>
    </location>
</feature>
<evidence type="ECO:0000256" key="3">
    <source>
        <dbReference type="SAM" id="SignalP"/>
    </source>
</evidence>
<dbReference type="SUPFAM" id="SSF54106">
    <property type="entry name" value="LysM domain"/>
    <property type="match status" value="5"/>
</dbReference>
<dbReference type="eggNOG" id="KOG2806">
    <property type="taxonomic scope" value="Eukaryota"/>
</dbReference>
<dbReference type="SMART" id="SM00257">
    <property type="entry name" value="LysM"/>
    <property type="match status" value="6"/>
</dbReference>
<feature type="domain" description="LysM" evidence="4">
    <location>
        <begin position="162"/>
        <end position="206"/>
    </location>
</feature>
<protein>
    <recommendedName>
        <fullName evidence="4">LysM domain-containing protein</fullName>
    </recommendedName>
</protein>
<gene>
    <name evidence="5" type="ORF">PIIN_08721</name>
</gene>
<feature type="signal peptide" evidence="3">
    <location>
        <begin position="1"/>
        <end position="18"/>
    </location>
</feature>
<dbReference type="Gene3D" id="3.10.350.10">
    <property type="entry name" value="LysM domain"/>
    <property type="match status" value="5"/>
</dbReference>
<dbReference type="InterPro" id="IPR018392">
    <property type="entry name" value="LysM"/>
</dbReference>
<evidence type="ECO:0000256" key="2">
    <source>
        <dbReference type="ARBA" id="ARBA00023026"/>
    </source>
</evidence>
<name>G4TTX0_SERID</name>
<dbReference type="Pfam" id="PF01476">
    <property type="entry name" value="LysM"/>
    <property type="match status" value="4"/>
</dbReference>
<dbReference type="GO" id="GO:0008061">
    <property type="term" value="F:chitin binding"/>
    <property type="evidence" value="ECO:0007669"/>
    <property type="project" value="UniProtKB-KW"/>
</dbReference>
<sequence length="418" mass="43289">MTAFVSLALALAVGTVTASPLPQGIDPTGSATPMPSVCSSTYTSAAGDTCASIGAKFGLSATQIQSANTFLNCDDIWTWTPVCIPAGATTSSSTTASTPSSTCVATYTAVSGDTCASIGAKYGLTEAQVLAANTFLNCNDIWAWTPVCIPQTSTPPPPTCVTTYTSQAGDTCESIESKFGLPVGAIKASNDFVTCNDIWQYTPICIPPGGITVTATLPTTTVTATTTTSSGSTASPCASVYIAQAGDTCTSIVKGSRSEGRQIYLSNPTLDCNHIPAGTQVCINQYAYSYIQTATPTPIPTCAKTHTAVAGDTCQSISRTQSYDLAAADIASANSFVNCDDIWAGTQLCIPQYTSVPYCKHIIHASAGESCFNLSRPYKIGGSDIMAVTPGLECGDDEFGNSNAYEGQEICIPWSTFY</sequence>